<sequence length="724" mass="79610">MAGSIDVTGTLALPDLIVDLRDDGKGNAELLPIERQGKPLEVSVPWWDQLVEGIVIALTWDGEILDRVTGAFHEVTREEANPPSEPGPDFMLAIPSSYWGSVAEGEDKRFPLGYGARLPGSDVWERLEERNVRIDRQAPGGSEGALGRVVFPADVEARGHILESDFVGGKLTISVSGYDGRKLGDQISLAMTDGVESVTEGPFKVESEADPTEATLSLTNLQALFDRIPISFTYQVQDLTGNESVVSLAHDSLTLCLTQTLPAPRVEGVNDRDELDFNALGDKPVKVIITPDLTWDGKTLELIWVGLTADGTSLPPVFDGIGTLEAEDLEKDLEFPLDNSHAAQALQGSATVLYRISGAPWRTSDTYTVKVTGTFVLKAPEIVEAPDQWLDPEALPTEGATVRIQPDKHILVGDQLLLEWHGTDAEGNPVDDQWLLEVKDDGPFDHIVGKDKVEALRGGSLELSCTLTSGGGAVSPSPSRGWRVPNVLRRPEVEKAFGDDKDQLDFHRDFIDATHVKVTVARYPGMKENEEVAVRWVGEEEESGVWARVVRWARKWILKRTDFTYQSPWKRVATPGDLVFEVPIGVLMAFIGKTVSVSYLVKPAGGGDGESSDVLALNVLAQARDDLQAPQYMSFGGDVPKFSLRYDGIKAKDKVDIHWQAEGGEYRRAIFEVYQDGRYFLILVDKAWAEADRRKTVFANYSFLEDPSKPETRQFSPASSFQPD</sequence>
<dbReference type="RefSeq" id="WP_186731965.1">
    <property type="nucleotide sequence ID" value="NZ_JABWRJ020000002.1"/>
</dbReference>
<dbReference type="AlphaFoldDB" id="A0A923G5Y1"/>
<reference evidence="1" key="1">
    <citation type="journal article" date="2020" name="Microorganisms">
        <title>Reliable Identification of Environmental Pseudomonas Isolates Using the rpoD Gene.</title>
        <authorList>
            <consortium name="The Broad Institute Genome Sequencing Platform"/>
            <person name="Girard L."/>
            <person name="Lood C."/>
            <person name="Rokni-Zadeh H."/>
            <person name="van Noort V."/>
            <person name="Lavigne R."/>
            <person name="De Mot R."/>
        </authorList>
    </citation>
    <scope>NUCLEOTIDE SEQUENCE</scope>
    <source>
        <strain evidence="1">BW13M1</strain>
    </source>
</reference>
<comment type="caution">
    <text evidence="1">The sequence shown here is derived from an EMBL/GenBank/DDBJ whole genome shotgun (WGS) entry which is preliminary data.</text>
</comment>
<dbReference type="EMBL" id="JABWRJ010000002">
    <property type="protein sequence ID" value="MBC3444597.1"/>
    <property type="molecule type" value="Genomic_DNA"/>
</dbReference>
<organism evidence="1">
    <name type="scientific">Pseudomonas peradeniyensis</name>
    <dbReference type="NCBI Taxonomy" id="2745488"/>
    <lineage>
        <taxon>Bacteria</taxon>
        <taxon>Pseudomonadati</taxon>
        <taxon>Pseudomonadota</taxon>
        <taxon>Gammaproteobacteria</taxon>
        <taxon>Pseudomonadales</taxon>
        <taxon>Pseudomonadaceae</taxon>
        <taxon>Pseudomonas</taxon>
    </lineage>
</organism>
<reference evidence="1" key="2">
    <citation type="submission" date="2020-07" db="EMBL/GenBank/DDBJ databases">
        <authorList>
            <person name="Lood C."/>
            <person name="Girard L."/>
        </authorList>
    </citation>
    <scope>NUCLEOTIDE SEQUENCE</scope>
    <source>
        <strain evidence="1">BW13M1</strain>
    </source>
</reference>
<accession>A0A923G5Y1</accession>
<name>A0A923G5Y1_9PSED</name>
<gene>
    <name evidence="1" type="ORF">HU751_02360</name>
</gene>
<proteinExistence type="predicted"/>
<evidence type="ECO:0000313" key="1">
    <source>
        <dbReference type="EMBL" id="MBC3444597.1"/>
    </source>
</evidence>
<protein>
    <submittedName>
        <fullName evidence="1">Uncharacterized protein</fullName>
    </submittedName>
</protein>